<evidence type="ECO:0000256" key="6">
    <source>
        <dbReference type="ARBA" id="ARBA00023242"/>
    </source>
</evidence>
<accession>A0A177B1C0</accession>
<dbReference type="GO" id="GO:0000981">
    <property type="term" value="F:DNA-binding transcription factor activity, RNA polymerase II-specific"/>
    <property type="evidence" value="ECO:0007669"/>
    <property type="project" value="TreeGrafter"/>
</dbReference>
<dbReference type="GO" id="GO:0042127">
    <property type="term" value="P:regulation of cell population proliferation"/>
    <property type="evidence" value="ECO:0007669"/>
    <property type="project" value="TreeGrafter"/>
</dbReference>
<comment type="caution">
    <text evidence="9">The sequence shown here is derived from an EMBL/GenBank/DDBJ whole genome shotgun (WGS) entry which is preliminary data.</text>
</comment>
<evidence type="ECO:0000259" key="8">
    <source>
        <dbReference type="Pfam" id="PF03299"/>
    </source>
</evidence>
<dbReference type="EMBL" id="LWCA01000661">
    <property type="protein sequence ID" value="OAF67431.1"/>
    <property type="molecule type" value="Genomic_DNA"/>
</dbReference>
<dbReference type="Proteomes" id="UP000078046">
    <property type="component" value="Unassembled WGS sequence"/>
</dbReference>
<evidence type="ECO:0000313" key="10">
    <source>
        <dbReference type="Proteomes" id="UP000078046"/>
    </source>
</evidence>
<keyword evidence="10" id="KW-1185">Reference proteome</keyword>
<evidence type="ECO:0000256" key="1">
    <source>
        <dbReference type="ARBA" id="ARBA00004123"/>
    </source>
</evidence>
<name>A0A177B1C0_9BILA</name>
<evidence type="ECO:0000256" key="7">
    <source>
        <dbReference type="SAM" id="MobiDB-lite"/>
    </source>
</evidence>
<gene>
    <name evidence="9" type="ORF">A3Q56_04846</name>
</gene>
<reference evidence="9 10" key="1">
    <citation type="submission" date="2016-04" db="EMBL/GenBank/DDBJ databases">
        <title>The genome of Intoshia linei affirms orthonectids as highly simplified spiralians.</title>
        <authorList>
            <person name="Mikhailov K.V."/>
            <person name="Slusarev G.S."/>
            <person name="Nikitin M.A."/>
            <person name="Logacheva M.D."/>
            <person name="Penin A."/>
            <person name="Aleoshin V."/>
            <person name="Panchin Y.V."/>
        </authorList>
    </citation>
    <scope>NUCLEOTIDE SEQUENCE [LARGE SCALE GENOMIC DNA]</scope>
    <source>
        <strain evidence="9">Intl2013</strain>
        <tissue evidence="9">Whole animal</tissue>
    </source>
</reference>
<protein>
    <submittedName>
        <fullName evidence="9">Transcription factor AP-2-delta</fullName>
    </submittedName>
</protein>
<feature type="non-terminal residue" evidence="9">
    <location>
        <position position="430"/>
    </location>
</feature>
<feature type="region of interest" description="Disordered" evidence="7">
    <location>
        <begin position="407"/>
        <end position="430"/>
    </location>
</feature>
<keyword evidence="5" id="KW-0804">Transcription</keyword>
<dbReference type="PANTHER" id="PTHR10812:SF17">
    <property type="entry name" value="TRANSCRIPTION FACTOR AP-2, ISOFORM D"/>
    <property type="match status" value="1"/>
</dbReference>
<dbReference type="InterPro" id="IPR004979">
    <property type="entry name" value="TF_AP2"/>
</dbReference>
<comment type="subcellular location">
    <subcellularLocation>
        <location evidence="1">Nucleus</location>
    </subcellularLocation>
</comment>
<dbReference type="InterPro" id="IPR013854">
    <property type="entry name" value="TF_AP2_C"/>
</dbReference>
<evidence type="ECO:0000256" key="4">
    <source>
        <dbReference type="ARBA" id="ARBA00023125"/>
    </source>
</evidence>
<comment type="similarity">
    <text evidence="2">Belongs to the AP-2 family.</text>
</comment>
<keyword evidence="6" id="KW-0539">Nucleus</keyword>
<evidence type="ECO:0000256" key="3">
    <source>
        <dbReference type="ARBA" id="ARBA00023015"/>
    </source>
</evidence>
<evidence type="ECO:0000313" key="9">
    <source>
        <dbReference type="EMBL" id="OAF67431.1"/>
    </source>
</evidence>
<dbReference type="PRINTS" id="PR01748">
    <property type="entry name" value="AP2TNSCPFCT"/>
</dbReference>
<dbReference type="PANTHER" id="PTHR10812">
    <property type="entry name" value="TRANSCRIPTION FACTOR AP-2"/>
    <property type="match status" value="1"/>
</dbReference>
<dbReference type="Pfam" id="PF03299">
    <property type="entry name" value="TF_AP-2"/>
    <property type="match status" value="1"/>
</dbReference>
<evidence type="ECO:0000256" key="2">
    <source>
        <dbReference type="ARBA" id="ARBA00007770"/>
    </source>
</evidence>
<keyword evidence="4" id="KW-0238">DNA-binding</keyword>
<organism evidence="9 10">
    <name type="scientific">Intoshia linei</name>
    <dbReference type="NCBI Taxonomy" id="1819745"/>
    <lineage>
        <taxon>Eukaryota</taxon>
        <taxon>Metazoa</taxon>
        <taxon>Spiralia</taxon>
        <taxon>Lophotrochozoa</taxon>
        <taxon>Mesozoa</taxon>
        <taxon>Orthonectida</taxon>
        <taxon>Rhopaluridae</taxon>
        <taxon>Intoshia</taxon>
    </lineage>
</organism>
<dbReference type="OrthoDB" id="6252992at2759"/>
<dbReference type="AlphaFoldDB" id="A0A177B1C0"/>
<dbReference type="GO" id="GO:0000977">
    <property type="term" value="F:RNA polymerase II transcription regulatory region sequence-specific DNA binding"/>
    <property type="evidence" value="ECO:0007669"/>
    <property type="project" value="TreeGrafter"/>
</dbReference>
<keyword evidence="3" id="KW-0805">Transcription regulation</keyword>
<proteinExistence type="inferred from homology"/>
<feature type="domain" description="Transcription factor AP-2 C-terminal" evidence="8">
    <location>
        <begin position="207"/>
        <end position="398"/>
    </location>
</feature>
<evidence type="ECO:0000256" key="5">
    <source>
        <dbReference type="ARBA" id="ARBA00023163"/>
    </source>
</evidence>
<sequence>MNDVTKKCKDESGNYQPPNKYLKNQYANFSDYKFANSESIERFSGTNLQNSNYSSPFGYPIHSRNAFKPDLEIPQYFNNSSRNLCHNQNEFSQIPPNFPLGIPKNEQFKNNDKWRIPVGSNSFNPNCNDYNVNFTNSMSQYPMPMQNMPPFGGLDRMSQMHFDNIRMPKDHIKNNCPYMKRDGALTKKNTKSHCLILNEKTSPNDTFCTVPGRMSLLSSTSKYKVNVGEIQRRLSPPECLNASLLGGVLRRAKSKNGGKFLRKELENIGLSIAAGRRKAAPVTLFTSLVEGEAIRFARDWSYLNDTAFPCKMFAQYHVKPYSTVEEKIRLKTKSIHTRELLQEMMNIFKQDQQDGSTNICSSSLTPQNIFTDYDRLTHGYGTPAIMSVLSIIDRYCAEITDLCQENSTSEINSSTPVDNQNPLCSSPSKS</sequence>
<dbReference type="GO" id="GO:0005634">
    <property type="term" value="C:nucleus"/>
    <property type="evidence" value="ECO:0007669"/>
    <property type="project" value="UniProtKB-SubCell"/>
</dbReference>